<feature type="transmembrane region" description="Helical" evidence="1">
    <location>
        <begin position="339"/>
        <end position="362"/>
    </location>
</feature>
<feature type="transmembrane region" description="Helical" evidence="1">
    <location>
        <begin position="298"/>
        <end position="319"/>
    </location>
</feature>
<evidence type="ECO:0000259" key="2">
    <source>
        <dbReference type="Pfam" id="PF04987"/>
    </source>
</evidence>
<comment type="pathway">
    <text evidence="1">Glycolipid biosynthesis; glycosylphosphatidylinositol-anchor biosynthesis.</text>
</comment>
<dbReference type="GO" id="GO:0006506">
    <property type="term" value="P:GPI anchor biosynthetic process"/>
    <property type="evidence" value="ECO:0007669"/>
    <property type="project" value="UniProtKB-UniPathway"/>
</dbReference>
<dbReference type="Proteomes" id="UP000095287">
    <property type="component" value="Unplaced"/>
</dbReference>
<name>A0A1I7ZMH6_9BILA</name>
<feature type="transmembrane region" description="Helical" evidence="1">
    <location>
        <begin position="194"/>
        <end position="211"/>
    </location>
</feature>
<accession>A0A1I7ZMH6</accession>
<dbReference type="EC" id="2.-.-.-" evidence="1"/>
<dbReference type="PANTHER" id="PTHR12250:SF0">
    <property type="entry name" value="GPI ETHANOLAMINE PHOSPHATE TRANSFERASE 1"/>
    <property type="match status" value="1"/>
</dbReference>
<keyword evidence="1" id="KW-0256">Endoplasmic reticulum</keyword>
<dbReference type="GO" id="GO:0005789">
    <property type="term" value="C:endoplasmic reticulum membrane"/>
    <property type="evidence" value="ECO:0007669"/>
    <property type="project" value="UniProtKB-SubCell"/>
</dbReference>
<keyword evidence="1" id="KW-1133">Transmembrane helix</keyword>
<keyword evidence="1" id="KW-0812">Transmembrane</keyword>
<keyword evidence="1" id="KW-0337">GPI-anchor biosynthesis</keyword>
<comment type="function">
    <text evidence="1">Ethanolamine phosphate transferase involved in glycosylphosphatidylinositol-anchor biosynthesis. Transfers ethanolamine phosphate to the first alpha-1,4-linked mannose of the glycosylphosphatidylinositol precursor of GPI-anchor.</text>
</comment>
<evidence type="ECO:0000313" key="3">
    <source>
        <dbReference type="Proteomes" id="UP000095287"/>
    </source>
</evidence>
<evidence type="ECO:0000313" key="4">
    <source>
        <dbReference type="WBParaSite" id="L893_g27655.t1"/>
    </source>
</evidence>
<organism evidence="3 4">
    <name type="scientific">Steinernema glaseri</name>
    <dbReference type="NCBI Taxonomy" id="37863"/>
    <lineage>
        <taxon>Eukaryota</taxon>
        <taxon>Metazoa</taxon>
        <taxon>Ecdysozoa</taxon>
        <taxon>Nematoda</taxon>
        <taxon>Chromadorea</taxon>
        <taxon>Rhabditida</taxon>
        <taxon>Tylenchina</taxon>
        <taxon>Panagrolaimomorpha</taxon>
        <taxon>Strongyloidoidea</taxon>
        <taxon>Steinernematidae</taxon>
        <taxon>Steinernema</taxon>
    </lineage>
</organism>
<dbReference type="PANTHER" id="PTHR12250">
    <property type="entry name" value="PHOSPHATIDYLINOSITOL GLYCAN, CLASS N"/>
    <property type="match status" value="1"/>
</dbReference>
<comment type="similarity">
    <text evidence="1">Belongs to the PIGG/PIGN/PIGO family. PIGN subfamily.</text>
</comment>
<reference evidence="4" key="1">
    <citation type="submission" date="2016-11" db="UniProtKB">
        <authorList>
            <consortium name="WormBaseParasite"/>
        </authorList>
    </citation>
    <scope>IDENTIFICATION</scope>
</reference>
<dbReference type="AlphaFoldDB" id="A0A1I7ZMH6"/>
<dbReference type="GO" id="GO:0051377">
    <property type="term" value="F:mannose-ethanolamine phosphotransferase activity"/>
    <property type="evidence" value="ECO:0007669"/>
    <property type="project" value="UniProtKB-UniRule"/>
</dbReference>
<protein>
    <recommendedName>
        <fullName evidence="1">GPI ethanolamine phosphate transferase 1</fullName>
        <ecNumber evidence="1">2.-.-.-</ecNumber>
    </recommendedName>
</protein>
<keyword evidence="3" id="KW-1185">Reference proteome</keyword>
<comment type="subcellular location">
    <subcellularLocation>
        <location evidence="1">Endoplasmic reticulum membrane</location>
        <topology evidence="1">Multi-pass membrane protein</topology>
    </subcellularLocation>
</comment>
<dbReference type="InterPro" id="IPR007070">
    <property type="entry name" value="GPI_EtnP_transferase_1"/>
</dbReference>
<comment type="caution">
    <text evidence="1">Lacks conserved residue(s) required for the propagation of feature annotation.</text>
</comment>
<proteinExistence type="inferred from homology"/>
<feature type="transmembrane region" description="Helical" evidence="1">
    <location>
        <begin position="242"/>
        <end position="260"/>
    </location>
</feature>
<dbReference type="Pfam" id="PF04987">
    <property type="entry name" value="PigN"/>
    <property type="match status" value="1"/>
</dbReference>
<sequence>MVVAFLLLALQRLPLSNFIYVLLPIWLFSITFNINDFSVSLQDVLAGCQKAVDFYQGGNYSPLTSQLSAWFTKVSLSVIVLSIFVTSFTNRSFLSLMTLLMLGYPKLTGTEHLKPWTQAWYACCLVLSLFPQLDTVGNSPSPFLCVSAPAVSSVALFLISRRMAHWQTARVLAGLHLVSAVSILLTNLTDTVPWIISVYAWVSLPVAFVLPTTSSTVIVERLLVWSASFLIPYTLLSLAYESVFLILYASLLGIFVRLEMSHLSDVDFLRISFVSDSSRKRTDSRMDDIHGSFSHREWYRAAMLVAFILLGFFGTGNIASLNSFNPSFLRLFLTVFSPFTMAALLIVKIAIPFALVSFAYTAILHQDRRGVPRLSVLVLIITNTMAMNFFFFLKDDGSWLDIGMSISNYLISLFASLFIFLLLHGVNLLFPVKFIDLTRWVQNQKDRAAV</sequence>
<feature type="transmembrane region" description="Helical" evidence="1">
    <location>
        <begin position="374"/>
        <end position="393"/>
    </location>
</feature>
<evidence type="ECO:0000256" key="1">
    <source>
        <dbReference type="RuleBase" id="RU367138"/>
    </source>
</evidence>
<feature type="domain" description="GPI ethanolamine phosphate transferase 1 C-terminal" evidence="2">
    <location>
        <begin position="2"/>
        <end position="398"/>
    </location>
</feature>
<dbReference type="WBParaSite" id="L893_g27655.t1">
    <property type="protein sequence ID" value="L893_g27655.t1"/>
    <property type="gene ID" value="L893_g27655"/>
</dbReference>
<feature type="transmembrane region" description="Helical" evidence="1">
    <location>
        <begin position="409"/>
        <end position="430"/>
    </location>
</feature>
<dbReference type="UniPathway" id="UPA00196"/>
<keyword evidence="1" id="KW-0472">Membrane</keyword>
<dbReference type="InterPro" id="IPR017852">
    <property type="entry name" value="GPI_EtnP_transferase_1_C"/>
</dbReference>
<keyword evidence="1" id="KW-0808">Transferase</keyword>